<protein>
    <submittedName>
        <fullName evidence="5">RpoH suppressor</fullName>
    </submittedName>
</protein>
<feature type="active site" description="Proton acceptor" evidence="2">
    <location>
        <position position="332"/>
    </location>
</feature>
<dbReference type="InterPro" id="IPR016035">
    <property type="entry name" value="Acyl_Trfase/lysoPLipase"/>
</dbReference>
<dbReference type="RefSeq" id="WP_163879843.1">
    <property type="nucleotide sequence ID" value="NZ_WUEP01000013.1"/>
</dbReference>
<keyword evidence="2" id="KW-0442">Lipid degradation</keyword>
<dbReference type="SUPFAM" id="SSF52151">
    <property type="entry name" value="FabD/lysophospholipase-like"/>
    <property type="match status" value="1"/>
</dbReference>
<keyword evidence="1 2" id="KW-0443">Lipid metabolism</keyword>
<feature type="transmembrane region" description="Helical" evidence="3">
    <location>
        <begin position="141"/>
        <end position="164"/>
    </location>
</feature>
<comment type="caution">
    <text evidence="5">The sequence shown here is derived from an EMBL/GenBank/DDBJ whole genome shotgun (WGS) entry which is preliminary data.</text>
</comment>
<reference evidence="5 6" key="1">
    <citation type="submission" date="2019-12" db="EMBL/GenBank/DDBJ databases">
        <title>Rhizobium genotypes associated with high levels of biological nitrogen fixation by grain legumes in a temperate-maritime cropping system.</title>
        <authorList>
            <person name="Maluk M."/>
            <person name="Francesc Ferrando Molina F."/>
            <person name="Lopez Del Egido L."/>
            <person name="Lafos M."/>
            <person name="Langarica-Fuentes A."/>
            <person name="Gebre Yohannes G."/>
            <person name="Young M.W."/>
            <person name="Martin P."/>
            <person name="Gantlett R."/>
            <person name="Kenicer G."/>
            <person name="Hawes C."/>
            <person name="Begg G.S."/>
            <person name="Quilliam R.S."/>
            <person name="Squire G.R."/>
            <person name="Poole P.S."/>
            <person name="Young P.W."/>
            <person name="Iannetta P.M."/>
            <person name="James E.K."/>
        </authorList>
    </citation>
    <scope>NUCLEOTIDE SEQUENCE [LARGE SCALE GENOMIC DNA]</scope>
    <source>
        <strain evidence="5 6">JHI2449</strain>
    </source>
</reference>
<keyword evidence="3" id="KW-0472">Membrane</keyword>
<accession>A0A6N9ZIY6</accession>
<feature type="transmembrane region" description="Helical" evidence="3">
    <location>
        <begin position="117"/>
        <end position="135"/>
    </location>
</feature>
<evidence type="ECO:0000256" key="3">
    <source>
        <dbReference type="SAM" id="Phobius"/>
    </source>
</evidence>
<feature type="domain" description="PNPLA" evidence="4">
    <location>
        <begin position="10"/>
        <end position="345"/>
    </location>
</feature>
<dbReference type="AlphaFoldDB" id="A0A6N9ZIY6"/>
<evidence type="ECO:0000313" key="6">
    <source>
        <dbReference type="Proteomes" id="UP000468864"/>
    </source>
</evidence>
<keyword evidence="3" id="KW-0812">Transmembrane</keyword>
<dbReference type="PROSITE" id="PS51635">
    <property type="entry name" value="PNPLA"/>
    <property type="match status" value="1"/>
</dbReference>
<comment type="caution">
    <text evidence="2">Lacks conserved residue(s) required for the propagation of feature annotation.</text>
</comment>
<feature type="short sequence motif" description="GXSXG" evidence="2">
    <location>
        <begin position="40"/>
        <end position="44"/>
    </location>
</feature>
<sequence>MSAPEQSCDLVMKGGITSGVVYPKAVVKLSRRYRFRNIGGTSAGAIAAVVTAAAEYGRADRGFEKIEALPQQLSATLLEKFQPRPEFRPVFNLMLAAMTKRMAGTLFALLKGYPVPALLGAIPAIIVAIMIPFIWQSMPAAMLAVLLFSFLLVLLPAATAAFVAARDVARGLPKVDYGLCSGMTQSYMPAGHPALTEWLTDTIDIVAGRPATGAPLGVKDLQSREVLVQTVTTDITSHRPYVLPMENNLHYFSEREFRSLFPARVVDAMLTTPKEGSSDLYPFKIDNLPLVVLARMSLSFPALISAVPLYRIDYTLVGVPEQDRLVRCMFSDGGLSSNFPVHFFDRILPSRPTFGISLGEYDRRREKPETVGETRVFLPTKAGQGQLLPTRDFSGLVAFVFALFDSAKDWQDSLQSILAGYRERIVTVSLKEEEGGFNLDMPPDRINQLIDFGERAGDLINSDFKLDEHKWRRYLVEVRALDEMLRQFADAYVEAPEPGSLGYGQIATDYAPSSYKELTPSERQILRERAEAVAALGQAFQALQPLDGFDDHLPKSRSRIRSVARMDY</sequence>
<evidence type="ECO:0000256" key="2">
    <source>
        <dbReference type="PROSITE-ProRule" id="PRU01161"/>
    </source>
</evidence>
<keyword evidence="2" id="KW-0378">Hydrolase</keyword>
<gene>
    <name evidence="5" type="ORF">GR206_18355</name>
</gene>
<feature type="short sequence motif" description="DGA/G" evidence="2">
    <location>
        <begin position="332"/>
        <end position="334"/>
    </location>
</feature>
<dbReference type="Gene3D" id="3.40.1090.10">
    <property type="entry name" value="Cytosolic phospholipase A2 catalytic domain"/>
    <property type="match status" value="1"/>
</dbReference>
<feature type="active site" description="Nucleophile" evidence="2">
    <location>
        <position position="42"/>
    </location>
</feature>
<evidence type="ECO:0000313" key="5">
    <source>
        <dbReference type="EMBL" id="NEH92965.1"/>
    </source>
</evidence>
<dbReference type="EMBL" id="WUEP01000013">
    <property type="protein sequence ID" value="NEH92965.1"/>
    <property type="molecule type" value="Genomic_DNA"/>
</dbReference>
<evidence type="ECO:0000259" key="4">
    <source>
        <dbReference type="PROSITE" id="PS51635"/>
    </source>
</evidence>
<proteinExistence type="predicted"/>
<dbReference type="GO" id="GO:0016787">
    <property type="term" value="F:hydrolase activity"/>
    <property type="evidence" value="ECO:0007669"/>
    <property type="project" value="UniProtKB-UniRule"/>
</dbReference>
<evidence type="ECO:0000256" key="1">
    <source>
        <dbReference type="ARBA" id="ARBA00023098"/>
    </source>
</evidence>
<keyword evidence="3" id="KW-1133">Transmembrane helix</keyword>
<organism evidence="5 6">
    <name type="scientific">Rhizobium laguerreae</name>
    <dbReference type="NCBI Taxonomy" id="1076926"/>
    <lineage>
        <taxon>Bacteria</taxon>
        <taxon>Pseudomonadati</taxon>
        <taxon>Pseudomonadota</taxon>
        <taxon>Alphaproteobacteria</taxon>
        <taxon>Hyphomicrobiales</taxon>
        <taxon>Rhizobiaceae</taxon>
        <taxon>Rhizobium/Agrobacterium group</taxon>
        <taxon>Rhizobium</taxon>
    </lineage>
</organism>
<name>A0A6N9ZIY6_9HYPH</name>
<dbReference type="Proteomes" id="UP000468864">
    <property type="component" value="Unassembled WGS sequence"/>
</dbReference>
<dbReference type="InterPro" id="IPR002641">
    <property type="entry name" value="PNPLA_dom"/>
</dbReference>
<dbReference type="GO" id="GO:0016042">
    <property type="term" value="P:lipid catabolic process"/>
    <property type="evidence" value="ECO:0007669"/>
    <property type="project" value="UniProtKB-UniRule"/>
</dbReference>